<name>A0ABN0PP14_9GAMM</name>
<sequence length="43" mass="4545">MFSNSIWALVTKNKAKADFAGAPLAICIISFVVCDADALTRTA</sequence>
<comment type="caution">
    <text evidence="1">The sequence shown here is derived from an EMBL/GenBank/DDBJ whole genome shotgun (WGS) entry which is preliminary data.</text>
</comment>
<dbReference type="RefSeq" id="WP_023266517.1">
    <property type="nucleotide sequence ID" value="NZ_AXZL01000058.1"/>
</dbReference>
<dbReference type="Proteomes" id="UP000017548">
    <property type="component" value="Unassembled WGS sequence"/>
</dbReference>
<protein>
    <submittedName>
        <fullName evidence="1">Uncharacterized protein</fullName>
    </submittedName>
</protein>
<reference evidence="1 2" key="1">
    <citation type="journal article" date="2013" name="Genome Announc.">
        <title>Draft Genome Sequence of Shewanella decolorationis S12, a Dye-Degrading Bacterium Isolated from a Wastewater Treatment Plant.</title>
        <authorList>
            <person name="Xu M."/>
            <person name="Fang Y."/>
            <person name="Liu J."/>
            <person name="Chen X."/>
            <person name="Sun G."/>
            <person name="Guo J."/>
            <person name="Hua Z."/>
            <person name="Tu Q."/>
            <person name="Wu L."/>
            <person name="Zhou J."/>
            <person name="Liu X."/>
        </authorList>
    </citation>
    <scope>NUCLEOTIDE SEQUENCE [LARGE SCALE GENOMIC DNA]</scope>
    <source>
        <strain evidence="1 2">S12</strain>
    </source>
</reference>
<organism evidence="1 2">
    <name type="scientific">Shewanella decolorationis S12</name>
    <dbReference type="NCBI Taxonomy" id="1353536"/>
    <lineage>
        <taxon>Bacteria</taxon>
        <taxon>Pseudomonadati</taxon>
        <taxon>Pseudomonadota</taxon>
        <taxon>Gammaproteobacteria</taxon>
        <taxon>Alteromonadales</taxon>
        <taxon>Shewanellaceae</taxon>
        <taxon>Shewanella</taxon>
    </lineage>
</organism>
<dbReference type="EMBL" id="AXZL01000058">
    <property type="protein sequence ID" value="ESE41910.1"/>
    <property type="molecule type" value="Genomic_DNA"/>
</dbReference>
<accession>A0ABN0PP14</accession>
<keyword evidence="2" id="KW-1185">Reference proteome</keyword>
<gene>
    <name evidence="1" type="ORF">SHD_1445</name>
</gene>
<proteinExistence type="predicted"/>
<evidence type="ECO:0000313" key="2">
    <source>
        <dbReference type="Proteomes" id="UP000017548"/>
    </source>
</evidence>
<evidence type="ECO:0000313" key="1">
    <source>
        <dbReference type="EMBL" id="ESE41910.1"/>
    </source>
</evidence>